<dbReference type="Pfam" id="PF01408">
    <property type="entry name" value="GFO_IDH_MocA"/>
    <property type="match status" value="1"/>
</dbReference>
<dbReference type="SUPFAM" id="SSF55347">
    <property type="entry name" value="Glyceraldehyde-3-phosphate dehydrogenase-like, C-terminal domain"/>
    <property type="match status" value="1"/>
</dbReference>
<dbReference type="Proteomes" id="UP000030403">
    <property type="component" value="Unassembled WGS sequence"/>
</dbReference>
<evidence type="ECO:0000313" key="3">
    <source>
        <dbReference type="EMBL" id="KGX89269.1"/>
    </source>
</evidence>
<dbReference type="eggNOG" id="COG0673">
    <property type="taxonomic scope" value="Bacteria"/>
</dbReference>
<dbReference type="SUPFAM" id="SSF51735">
    <property type="entry name" value="NAD(P)-binding Rossmann-fold domains"/>
    <property type="match status" value="1"/>
</dbReference>
<dbReference type="InterPro" id="IPR000683">
    <property type="entry name" value="Gfo/Idh/MocA-like_OxRdtase_N"/>
</dbReference>
<keyword evidence="4" id="KW-1185">Reference proteome</keyword>
<dbReference type="STRING" id="1385511.GCA_000425225_01565"/>
<dbReference type="Gene3D" id="3.30.360.10">
    <property type="entry name" value="Dihydrodipicolinate Reductase, domain 2"/>
    <property type="match status" value="1"/>
</dbReference>
<dbReference type="RefSeq" id="WP_027448446.1">
    <property type="nucleotide sequence ID" value="NZ_AVPF01000017.1"/>
</dbReference>
<feature type="domain" description="Gfo/Idh/MocA-like oxidoreductase N-terminal" evidence="1">
    <location>
        <begin position="2"/>
        <end position="118"/>
    </location>
</feature>
<dbReference type="InterPro" id="IPR055170">
    <property type="entry name" value="GFO_IDH_MocA-like_dom"/>
</dbReference>
<dbReference type="Pfam" id="PF22725">
    <property type="entry name" value="GFO_IDH_MocA_C3"/>
    <property type="match status" value="1"/>
</dbReference>
<dbReference type="OrthoDB" id="9815825at2"/>
<name>A0A0A5GB52_9BACI</name>
<reference evidence="3 4" key="1">
    <citation type="submission" date="2013-08" db="EMBL/GenBank/DDBJ databases">
        <authorList>
            <person name="Huang J."/>
            <person name="Wang G."/>
        </authorList>
    </citation>
    <scope>NUCLEOTIDE SEQUENCE [LARGE SCALE GENOMIC DNA]</scope>
    <source>
        <strain evidence="3 4">BH030004</strain>
    </source>
</reference>
<gene>
    <name evidence="3" type="ORF">N783_07180</name>
</gene>
<dbReference type="GO" id="GO:0000166">
    <property type="term" value="F:nucleotide binding"/>
    <property type="evidence" value="ECO:0007669"/>
    <property type="project" value="InterPro"/>
</dbReference>
<dbReference type="PANTHER" id="PTHR43377:SF1">
    <property type="entry name" value="BILIVERDIN REDUCTASE A"/>
    <property type="match status" value="1"/>
</dbReference>
<organism evidence="3 4">
    <name type="scientific">Pontibacillus marinus BH030004 = DSM 16465</name>
    <dbReference type="NCBI Taxonomy" id="1385511"/>
    <lineage>
        <taxon>Bacteria</taxon>
        <taxon>Bacillati</taxon>
        <taxon>Bacillota</taxon>
        <taxon>Bacilli</taxon>
        <taxon>Bacillales</taxon>
        <taxon>Bacillaceae</taxon>
        <taxon>Pontibacillus</taxon>
    </lineage>
</organism>
<dbReference type="AlphaFoldDB" id="A0A0A5GB52"/>
<dbReference type="Gene3D" id="3.40.50.720">
    <property type="entry name" value="NAD(P)-binding Rossmann-like Domain"/>
    <property type="match status" value="1"/>
</dbReference>
<protein>
    <submittedName>
        <fullName evidence="3">Oxidoreductase</fullName>
    </submittedName>
</protein>
<dbReference type="InterPro" id="IPR036291">
    <property type="entry name" value="NAD(P)-bd_dom_sf"/>
</dbReference>
<sequence>MEVGVIGAGSMGENHIRVYSNLIDHCKLVGIYEVNEERAIEVSKRYGVKHFKSLDQLLQSVEAVSIAVPTEYHYEIGLKCIEHKVHMLIEKPIAKTVAEAEDLEEKAKIAGVKIQVGHVELYNPTVEILKKILVNEKIIAIDVHRLSPFNRRIESVDVVHDLMIHDLYILYHLLSDEIDTFDAIGRFYDNTIKHAIAIATFQKGTIAQLTASFKTEGKIRTIRVITEDAFIQADLLNKTILISRSTSFFVNSFSSNYNQQSIVEKVMIPQKEPLSVELEEFLNNIQNNKDPAITAKDGIKALSMTTAISEKIISKRK</sequence>
<dbReference type="PANTHER" id="PTHR43377">
    <property type="entry name" value="BILIVERDIN REDUCTASE A"/>
    <property type="match status" value="1"/>
</dbReference>
<evidence type="ECO:0000313" key="4">
    <source>
        <dbReference type="Proteomes" id="UP000030403"/>
    </source>
</evidence>
<evidence type="ECO:0000259" key="1">
    <source>
        <dbReference type="Pfam" id="PF01408"/>
    </source>
</evidence>
<proteinExistence type="predicted"/>
<dbReference type="EMBL" id="AVPF01000017">
    <property type="protein sequence ID" value="KGX89269.1"/>
    <property type="molecule type" value="Genomic_DNA"/>
</dbReference>
<comment type="caution">
    <text evidence="3">The sequence shown here is derived from an EMBL/GenBank/DDBJ whole genome shotgun (WGS) entry which is preliminary data.</text>
</comment>
<accession>A0A0A5GB52</accession>
<dbReference type="InterPro" id="IPR051450">
    <property type="entry name" value="Gfo/Idh/MocA_Oxidoreductases"/>
</dbReference>
<feature type="domain" description="GFO/IDH/MocA-like oxidoreductase" evidence="2">
    <location>
        <begin position="156"/>
        <end position="229"/>
    </location>
</feature>
<evidence type="ECO:0000259" key="2">
    <source>
        <dbReference type="Pfam" id="PF22725"/>
    </source>
</evidence>